<name>A0A8J8VY29_9EURO</name>
<dbReference type="GO" id="GO:0016491">
    <property type="term" value="F:oxidoreductase activity"/>
    <property type="evidence" value="ECO:0007669"/>
    <property type="project" value="UniProtKB-KW"/>
</dbReference>
<dbReference type="InterPro" id="IPR044861">
    <property type="entry name" value="IPNS-like_FE2OG_OXY"/>
</dbReference>
<keyword evidence="2" id="KW-0560">Oxidoreductase</keyword>
<dbReference type="PANTHER" id="PTHR47990">
    <property type="entry name" value="2-OXOGLUTARATE (2OG) AND FE(II)-DEPENDENT OXYGENASE SUPERFAMILY PROTEIN-RELATED"/>
    <property type="match status" value="1"/>
</dbReference>
<evidence type="ECO:0000256" key="2">
    <source>
        <dbReference type="RuleBase" id="RU003682"/>
    </source>
</evidence>
<comment type="similarity">
    <text evidence="1 2">Belongs to the iron/ascorbate-dependent oxidoreductase family.</text>
</comment>
<dbReference type="GO" id="GO:0044283">
    <property type="term" value="P:small molecule biosynthetic process"/>
    <property type="evidence" value="ECO:0007669"/>
    <property type="project" value="UniProtKB-ARBA"/>
</dbReference>
<dbReference type="PROSITE" id="PS51471">
    <property type="entry name" value="FE2OG_OXY"/>
    <property type="match status" value="1"/>
</dbReference>
<keyword evidence="5" id="KW-1185">Reference proteome</keyword>
<dbReference type="InterPro" id="IPR050231">
    <property type="entry name" value="Iron_ascorbate_oxido_reductase"/>
</dbReference>
<keyword evidence="2" id="KW-0408">Iron</keyword>
<keyword evidence="2" id="KW-0479">Metal-binding</keyword>
<dbReference type="GO" id="GO:0046872">
    <property type="term" value="F:metal ion binding"/>
    <property type="evidence" value="ECO:0007669"/>
    <property type="project" value="UniProtKB-KW"/>
</dbReference>
<dbReference type="InterPro" id="IPR027443">
    <property type="entry name" value="IPNS-like_sf"/>
</dbReference>
<dbReference type="Pfam" id="PF14226">
    <property type="entry name" value="DIOX_N"/>
    <property type="match status" value="1"/>
</dbReference>
<gene>
    <name evidence="4" type="ORF">PECM_002569</name>
</gene>
<evidence type="ECO:0000313" key="5">
    <source>
        <dbReference type="Proteomes" id="UP000631181"/>
    </source>
</evidence>
<dbReference type="EMBL" id="WIWV01000169">
    <property type="protein sequence ID" value="KAF7712527.1"/>
    <property type="molecule type" value="Genomic_DNA"/>
</dbReference>
<evidence type="ECO:0000313" key="4">
    <source>
        <dbReference type="EMBL" id="KAF7712527.1"/>
    </source>
</evidence>
<comment type="caution">
    <text evidence="4">The sequence shown here is derived from an EMBL/GenBank/DDBJ whole genome shotgun (WGS) entry which is preliminary data.</text>
</comment>
<protein>
    <recommendedName>
        <fullName evidence="3">Fe2OG dioxygenase domain-containing protein</fullName>
    </recommendedName>
</protein>
<dbReference type="AlphaFoldDB" id="A0A8J8VY29"/>
<proteinExistence type="inferred from homology"/>
<dbReference type="InterPro" id="IPR005123">
    <property type="entry name" value="Oxoglu/Fe-dep_dioxygenase_dom"/>
</dbReference>
<dbReference type="Proteomes" id="UP000631181">
    <property type="component" value="Unassembled WGS sequence"/>
</dbReference>
<dbReference type="InterPro" id="IPR026992">
    <property type="entry name" value="DIOX_N"/>
</dbReference>
<evidence type="ECO:0000259" key="3">
    <source>
        <dbReference type="PROSITE" id="PS51471"/>
    </source>
</evidence>
<feature type="domain" description="Fe2OG dioxygenase" evidence="3">
    <location>
        <begin position="174"/>
        <end position="290"/>
    </location>
</feature>
<sequence>MAVAAVDLSRLDHAGPAEREGILRTFAESCASRGFVKVTGHGIPKARLNELFRWTREFFDFPDAVKKTAPRPRKGPNRGYIAVGGEKLSGISGYMKGIRNPVVCNDVKESFDAGPVYDKVHPTPWPVGPRCHEFRDFMEDFLEDCLMVHHDLLHLLEEALGLNRQELTSRCSAGNGEVRITHYPPVPVAQLQTGSTYRISEHTDVGILTLLFQDSVGGLEVERQDNSAEFIPVESSCVNEMIVNCGDTLQRWTANYLRSANHRVTYPRGLGGEIDVVIPARYSVGFFGKADMSASMAALPKFTSGLPETAEHIETRSAQEYYNDMHERTVSSAK</sequence>
<organism evidence="4 5">
    <name type="scientific">Penicillium ucsense</name>
    <dbReference type="NCBI Taxonomy" id="2839758"/>
    <lineage>
        <taxon>Eukaryota</taxon>
        <taxon>Fungi</taxon>
        <taxon>Dikarya</taxon>
        <taxon>Ascomycota</taxon>
        <taxon>Pezizomycotina</taxon>
        <taxon>Eurotiomycetes</taxon>
        <taxon>Eurotiomycetidae</taxon>
        <taxon>Eurotiales</taxon>
        <taxon>Aspergillaceae</taxon>
        <taxon>Penicillium</taxon>
    </lineage>
</organism>
<dbReference type="Pfam" id="PF03171">
    <property type="entry name" value="2OG-FeII_Oxy"/>
    <property type="match status" value="1"/>
</dbReference>
<dbReference type="OrthoDB" id="288590at2759"/>
<reference evidence="4" key="1">
    <citation type="journal article" date="2020" name="Front. Microbiol.">
        <title>Gene regulatory networks of Penicillium echinulatum 2HH and Penicillium oxalicum 114-2 inferred by a computational biology approach.</title>
        <authorList>
            <person name="Lenz A.R."/>
            <person name="Galan-Vasquez E."/>
            <person name="Balbinot E."/>
            <person name="De Abreu F.P."/>
            <person name="De Oliveira N.S."/>
            <person name="Da Rosa L.O."/>
            <person name="De Avila E Silva S."/>
            <person name="Camassola M."/>
            <person name="Dillon A.J.P."/>
            <person name="Perez-Rueda E."/>
        </authorList>
    </citation>
    <scope>NUCLEOTIDE SEQUENCE</scope>
    <source>
        <strain evidence="4">S1M29</strain>
    </source>
</reference>
<dbReference type="Gene3D" id="2.60.120.330">
    <property type="entry name" value="B-lactam Antibiotic, Isopenicillin N Synthase, Chain"/>
    <property type="match status" value="1"/>
</dbReference>
<dbReference type="SUPFAM" id="SSF51197">
    <property type="entry name" value="Clavaminate synthase-like"/>
    <property type="match status" value="1"/>
</dbReference>
<evidence type="ECO:0000256" key="1">
    <source>
        <dbReference type="ARBA" id="ARBA00008056"/>
    </source>
</evidence>
<accession>A0A8J8VY29</accession>